<evidence type="ECO:0000256" key="2">
    <source>
        <dbReference type="ARBA" id="ARBA00076566"/>
    </source>
</evidence>
<evidence type="ECO:0000256" key="1">
    <source>
        <dbReference type="ARBA" id="ARBA00006901"/>
    </source>
</evidence>
<reference evidence="3 4" key="1">
    <citation type="journal article" date="2024" name="Insects">
        <title>An Improved Chromosome-Level Genome Assembly of the Firefly Pyrocoelia pectoralis.</title>
        <authorList>
            <person name="Fu X."/>
            <person name="Meyer-Rochow V.B."/>
            <person name="Ballantyne L."/>
            <person name="Zhu X."/>
        </authorList>
    </citation>
    <scope>NUCLEOTIDE SEQUENCE [LARGE SCALE GENOMIC DNA]</scope>
    <source>
        <strain evidence="3">XCY_ONT2</strain>
    </source>
</reference>
<proteinExistence type="inferred from homology"/>
<name>A0AAN7ZBF7_9COLE</name>
<evidence type="ECO:0000313" key="4">
    <source>
        <dbReference type="Proteomes" id="UP001329430"/>
    </source>
</evidence>
<dbReference type="Proteomes" id="UP001329430">
    <property type="component" value="Chromosome 8"/>
</dbReference>
<comment type="similarity">
    <text evidence="1">Belongs to the ATP synthase subunit s family.</text>
</comment>
<dbReference type="FunFam" id="3.80.10.10:FF:000168">
    <property type="entry name" value="Distal membrane arm assembly complex 2"/>
    <property type="match status" value="1"/>
</dbReference>
<gene>
    <name evidence="3" type="ORF">RI129_011451</name>
</gene>
<dbReference type="AlphaFoldDB" id="A0AAN7ZBF7"/>
<sequence>MSRFPKPWSRSPLRSVRLLKCMSTSKETDTHTTDTTDTNTKELVKEVDIASKVARTKEVTKKDIMEYRTKWHAKEGYYYSFLRSFYTEESNASLLKLIQSPIDLSPESIKKWWLRRKERENIFMQQYIPERNQMLGDELAAAHFIVHRGGAVKFYEDDVWIKADQFNRYSLPRHYDSEKILEAIDCTDMNLYYEGLVNLANLQRVEWFSVNGCQNLDDWSLDRITNLFSDTLIYLDIRDCPGITVRGLCTLYKMRKLKILLVSELITPKAFELTCILLQDIIPDLDIRVD</sequence>
<organism evidence="3 4">
    <name type="scientific">Pyrocoelia pectoralis</name>
    <dbReference type="NCBI Taxonomy" id="417401"/>
    <lineage>
        <taxon>Eukaryota</taxon>
        <taxon>Metazoa</taxon>
        <taxon>Ecdysozoa</taxon>
        <taxon>Arthropoda</taxon>
        <taxon>Hexapoda</taxon>
        <taxon>Insecta</taxon>
        <taxon>Pterygota</taxon>
        <taxon>Neoptera</taxon>
        <taxon>Endopterygota</taxon>
        <taxon>Coleoptera</taxon>
        <taxon>Polyphaga</taxon>
        <taxon>Elateriformia</taxon>
        <taxon>Elateroidea</taxon>
        <taxon>Lampyridae</taxon>
        <taxon>Lampyrinae</taxon>
        <taxon>Pyrocoelia</taxon>
    </lineage>
</organism>
<keyword evidence="4" id="KW-1185">Reference proteome</keyword>
<accession>A0AAN7ZBF7</accession>
<comment type="caution">
    <text evidence="3">The sequence shown here is derived from an EMBL/GenBank/DDBJ whole genome shotgun (WGS) entry which is preliminary data.</text>
</comment>
<dbReference type="InterPro" id="IPR032675">
    <property type="entry name" value="LRR_dom_sf"/>
</dbReference>
<protein>
    <recommendedName>
        <fullName evidence="2">ATP synthase subunit s-like protein</fullName>
    </recommendedName>
</protein>
<evidence type="ECO:0000313" key="3">
    <source>
        <dbReference type="EMBL" id="KAK5640640.1"/>
    </source>
</evidence>
<dbReference type="Gene3D" id="3.80.10.10">
    <property type="entry name" value="Ribonuclease Inhibitor"/>
    <property type="match status" value="1"/>
</dbReference>
<dbReference type="EMBL" id="JAVRBK010000008">
    <property type="protein sequence ID" value="KAK5640640.1"/>
    <property type="molecule type" value="Genomic_DNA"/>
</dbReference>
<dbReference type="SUPFAM" id="SSF52047">
    <property type="entry name" value="RNI-like"/>
    <property type="match status" value="1"/>
</dbReference>